<keyword evidence="4" id="KW-0418">Kinase</keyword>
<dbReference type="InterPro" id="IPR003594">
    <property type="entry name" value="HATPase_dom"/>
</dbReference>
<name>A0A1I7BZE9_9RHOB</name>
<feature type="region of interest" description="Disordered" evidence="2">
    <location>
        <begin position="84"/>
        <end position="107"/>
    </location>
</feature>
<dbReference type="SUPFAM" id="SSF55874">
    <property type="entry name" value="ATPase domain of HSP90 chaperone/DNA topoisomerase II/histidine kinase"/>
    <property type="match status" value="1"/>
</dbReference>
<dbReference type="Pfam" id="PF13581">
    <property type="entry name" value="HATPase_c_2"/>
    <property type="match status" value="1"/>
</dbReference>
<dbReference type="EMBL" id="FPAW01000013">
    <property type="protein sequence ID" value="SFT92525.1"/>
    <property type="molecule type" value="Genomic_DNA"/>
</dbReference>
<gene>
    <name evidence="4" type="ORF">SAMN05216236_11341</name>
</gene>
<proteinExistence type="predicted"/>
<dbReference type="InterPro" id="IPR036890">
    <property type="entry name" value="HATPase_C_sf"/>
</dbReference>
<organism evidence="4 5">
    <name type="scientific">Sedimentitalea nanhaiensis</name>
    <dbReference type="NCBI Taxonomy" id="999627"/>
    <lineage>
        <taxon>Bacteria</taxon>
        <taxon>Pseudomonadati</taxon>
        <taxon>Pseudomonadota</taxon>
        <taxon>Alphaproteobacteria</taxon>
        <taxon>Rhodobacterales</taxon>
        <taxon>Paracoccaceae</taxon>
        <taxon>Sedimentitalea</taxon>
    </lineage>
</organism>
<dbReference type="GO" id="GO:0004674">
    <property type="term" value="F:protein serine/threonine kinase activity"/>
    <property type="evidence" value="ECO:0007669"/>
    <property type="project" value="UniProtKB-KW"/>
</dbReference>
<dbReference type="AlphaFoldDB" id="A0A1I7BZE9"/>
<dbReference type="InterPro" id="IPR050267">
    <property type="entry name" value="Anti-sigma-factor_SerPK"/>
</dbReference>
<dbReference type="RefSeq" id="WP_027262760.1">
    <property type="nucleotide sequence ID" value="NZ_FPAW01000013.1"/>
</dbReference>
<dbReference type="PANTHER" id="PTHR35526:SF3">
    <property type="entry name" value="ANTI-SIGMA-F FACTOR RSBW"/>
    <property type="match status" value="1"/>
</dbReference>
<feature type="domain" description="Histidine kinase/HSP90-like ATPase" evidence="3">
    <location>
        <begin position="26"/>
        <end position="140"/>
    </location>
</feature>
<keyword evidence="4" id="KW-0808">Transferase</keyword>
<dbReference type="STRING" id="999627.SAMN05216236_11341"/>
<dbReference type="Proteomes" id="UP000182466">
    <property type="component" value="Unassembled WGS sequence"/>
</dbReference>
<sequence>MTDTPSSFTHSFTASELGTRNALYEIMTRIRKLGVAEDQVGGVEIALAEAVNNVVEHAYANMEAGDILIRGQLDKHALRLRVTDHGRPLPDGELPKGNPADIGGPRSDLPEGGFGWFMIRTLARDIRYMRENGSNHLQLTFDLIPPAR</sequence>
<dbReference type="eggNOG" id="COG2172">
    <property type="taxonomic scope" value="Bacteria"/>
</dbReference>
<evidence type="ECO:0000313" key="5">
    <source>
        <dbReference type="Proteomes" id="UP000182466"/>
    </source>
</evidence>
<evidence type="ECO:0000259" key="3">
    <source>
        <dbReference type="Pfam" id="PF13581"/>
    </source>
</evidence>
<feature type="compositionally biased region" description="Basic and acidic residues" evidence="2">
    <location>
        <begin position="84"/>
        <end position="94"/>
    </location>
</feature>
<protein>
    <submittedName>
        <fullName evidence="4">Serine/threonine-protein kinase RsbW</fullName>
    </submittedName>
</protein>
<dbReference type="CDD" id="cd16936">
    <property type="entry name" value="HATPase_RsbW-like"/>
    <property type="match status" value="1"/>
</dbReference>
<reference evidence="4 5" key="1">
    <citation type="submission" date="2016-10" db="EMBL/GenBank/DDBJ databases">
        <authorList>
            <person name="de Groot N.N."/>
        </authorList>
    </citation>
    <scope>NUCLEOTIDE SEQUENCE [LARGE SCALE GENOMIC DNA]</scope>
    <source>
        <strain evidence="4 5">CGMCC 1.10959</strain>
    </source>
</reference>
<accession>A0A1I7BZE9</accession>
<evidence type="ECO:0000256" key="2">
    <source>
        <dbReference type="SAM" id="MobiDB-lite"/>
    </source>
</evidence>
<evidence type="ECO:0000256" key="1">
    <source>
        <dbReference type="ARBA" id="ARBA00022527"/>
    </source>
</evidence>
<dbReference type="Gene3D" id="3.30.565.10">
    <property type="entry name" value="Histidine kinase-like ATPase, C-terminal domain"/>
    <property type="match status" value="1"/>
</dbReference>
<keyword evidence="5" id="KW-1185">Reference proteome</keyword>
<evidence type="ECO:0000313" key="4">
    <source>
        <dbReference type="EMBL" id="SFT92525.1"/>
    </source>
</evidence>
<dbReference type="PANTHER" id="PTHR35526">
    <property type="entry name" value="ANTI-SIGMA-F FACTOR RSBW-RELATED"/>
    <property type="match status" value="1"/>
</dbReference>
<keyword evidence="1" id="KW-0723">Serine/threonine-protein kinase</keyword>